<gene>
    <name evidence="4" type="ORF">KXQ929_LOCUS27796</name>
</gene>
<reference evidence="4" key="1">
    <citation type="submission" date="2021-02" db="EMBL/GenBank/DDBJ databases">
        <authorList>
            <person name="Nowell W R."/>
        </authorList>
    </citation>
    <scope>NUCLEOTIDE SEQUENCE</scope>
</reference>
<feature type="repeat" description="NHL" evidence="2">
    <location>
        <begin position="1166"/>
        <end position="1202"/>
    </location>
</feature>
<dbReference type="InterPro" id="IPR050952">
    <property type="entry name" value="TRIM-NHL_E3_ligases"/>
</dbReference>
<dbReference type="AlphaFoldDB" id="A0A819N570"/>
<dbReference type="PROSITE" id="PS51125">
    <property type="entry name" value="NHL"/>
    <property type="match status" value="5"/>
</dbReference>
<protein>
    <recommendedName>
        <fullName evidence="6">NHL repeat containing protein</fullName>
    </recommendedName>
</protein>
<dbReference type="PANTHER" id="PTHR24104:SF25">
    <property type="entry name" value="PROTEIN LIN-41"/>
    <property type="match status" value="1"/>
</dbReference>
<dbReference type="SUPFAM" id="SSF101898">
    <property type="entry name" value="NHL repeat"/>
    <property type="match status" value="4"/>
</dbReference>
<sequence>MILIDFRNIWLFLLIARQTSGISYNQPKLCANATWNQTAITFANSTTAGTLPVGMFINTNNSVYVADQANGRIQVWLNGSTTLTGNYSGGLSVPYSVFVTDNSDVYVDNGRTNYRVDKWGWNSTSSVPAMYTCGQCYSLFVDINNMLYCVMGANHQVVSKSLDTHVNVWSIVAGTGSAGSTSVTLNTPWGIFVDNNLNLYVADTNNNRIQKFASGQLNGTTIATGTIVLFGPTSVIFDADGYMFITDCFNQRLIGSGANGFRCIAACSGSAGSSSSQLFYPHTISFDSYGNIFVVDQENNRVQKFLLLPNSCNGTTTATTISTVLWYNVPEFTAYTSWSANGITFANTTTIGVLPYGIFIDTNNTIYVSEFGANRVQVWHDSSSVPIRNLTSGLSNPYSLFVAIDGDIYVDNGGSNTRVDKWTLNSNASISAMYVKNSCWGLFIDINNNLYCSMNALNQVIMKSLNNNSAMWIVAAGADCSIPNTNTLNGPRGIYVDTDLNLYVADCGNNRIQLFLSTQLIGTTVATGTITLSCPTGIVLDTNDYLYIVDYNNHRIVGSGPNGFRCLVGCSGVSGASSNQLNYPTALSFDSYGNMYVVDQYNYRIQKFLITSTYYNATTNQPNLCPSTTWYTNAITFANSSTVGTNVYGVFVGIDNTVYVANQQTNQVVVWFEGSINPDKILSGSLSSPYDLFVTPRGDIYVDNGLHNGRVDRFSLNSNISTSVMSVPNACAGIFVDISNTLYCAASTSHQVVKKWLNDNVTTSSIIAGTGTAGATATTLNRPVGIFIDTQFNLYVSDSANNRIQMFPLNVFTAVTIVGATAPGTITLNTPYGITLDANGYLFITDYNNNRIIGSGPYGYRCLFGCTSVAGSAATQLHFPSSLSFDTFGNLFVADYYNGRILKFILASNSCSLSYNQPTFCFYASWYSNASTFASSSIIGSLPYGIFINGINTVYVPNRVSNTILSWPQWSTISTSNSYSNLSNPYSLFMSITGDIYIDNGYLYGRVDKYIFNTSNRVTVMNINGSCYGLFIDISDNLYCTLKTLHQVVKLLLNNGTTIPTIAAGNGSAGSLSNMLNSPQGIYVDSNLNLYIADCANNRIQFFQTGQLNGVTIVGNGSSANIILNYPTGIVLDANSYLFIVDSYNHRIIGSSSTGFRCIVGCSGGGSTAFQLSFPQSMAFDSYGNIYVTDRNNSRVQQFALQTNNC</sequence>
<evidence type="ECO:0000256" key="3">
    <source>
        <dbReference type="SAM" id="SignalP"/>
    </source>
</evidence>
<dbReference type="PANTHER" id="PTHR24104">
    <property type="entry name" value="E3 UBIQUITIN-PROTEIN LIGASE NHLRC1-RELATED"/>
    <property type="match status" value="1"/>
</dbReference>
<feature type="signal peptide" evidence="3">
    <location>
        <begin position="1"/>
        <end position="21"/>
    </location>
</feature>
<evidence type="ECO:0000256" key="2">
    <source>
        <dbReference type="PROSITE-ProRule" id="PRU00504"/>
    </source>
</evidence>
<dbReference type="Gene3D" id="2.120.10.30">
    <property type="entry name" value="TolB, C-terminal domain"/>
    <property type="match status" value="5"/>
</dbReference>
<feature type="non-terminal residue" evidence="4">
    <location>
        <position position="1206"/>
    </location>
</feature>
<dbReference type="InterPro" id="IPR001258">
    <property type="entry name" value="NHL_repeat"/>
</dbReference>
<evidence type="ECO:0000256" key="1">
    <source>
        <dbReference type="ARBA" id="ARBA00022737"/>
    </source>
</evidence>
<name>A0A819N570_9BILA</name>
<dbReference type="EMBL" id="CAJOBB010002669">
    <property type="protein sequence ID" value="CAF3989104.1"/>
    <property type="molecule type" value="Genomic_DNA"/>
</dbReference>
<dbReference type="InterPro" id="IPR011042">
    <property type="entry name" value="6-blade_b-propeller_TolB-like"/>
</dbReference>
<dbReference type="Proteomes" id="UP000663868">
    <property type="component" value="Unassembled WGS sequence"/>
</dbReference>
<feature type="repeat" description="NHL" evidence="2">
    <location>
        <begin position="1067"/>
        <end position="1106"/>
    </location>
</feature>
<proteinExistence type="predicted"/>
<feature type="repeat" description="NHL" evidence="2">
    <location>
        <begin position="176"/>
        <end position="215"/>
    </location>
</feature>
<dbReference type="GO" id="GO:0008270">
    <property type="term" value="F:zinc ion binding"/>
    <property type="evidence" value="ECO:0007669"/>
    <property type="project" value="UniProtKB-KW"/>
</dbReference>
<dbReference type="Pfam" id="PF01436">
    <property type="entry name" value="NHL"/>
    <property type="match status" value="5"/>
</dbReference>
<evidence type="ECO:0000313" key="5">
    <source>
        <dbReference type="Proteomes" id="UP000663868"/>
    </source>
</evidence>
<feature type="chain" id="PRO_5032319321" description="NHL repeat containing protein" evidence="3">
    <location>
        <begin position="22"/>
        <end position="1206"/>
    </location>
</feature>
<evidence type="ECO:0008006" key="6">
    <source>
        <dbReference type="Google" id="ProtNLM"/>
    </source>
</evidence>
<keyword evidence="1" id="KW-0677">Repeat</keyword>
<organism evidence="4 5">
    <name type="scientific">Adineta steineri</name>
    <dbReference type="NCBI Taxonomy" id="433720"/>
    <lineage>
        <taxon>Eukaryota</taxon>
        <taxon>Metazoa</taxon>
        <taxon>Spiralia</taxon>
        <taxon>Gnathifera</taxon>
        <taxon>Rotifera</taxon>
        <taxon>Eurotatoria</taxon>
        <taxon>Bdelloidea</taxon>
        <taxon>Adinetida</taxon>
        <taxon>Adinetidae</taxon>
        <taxon>Adineta</taxon>
    </lineage>
</organism>
<evidence type="ECO:0000313" key="4">
    <source>
        <dbReference type="EMBL" id="CAF3989104.1"/>
    </source>
</evidence>
<comment type="caution">
    <text evidence="4">The sequence shown here is derived from an EMBL/GenBank/DDBJ whole genome shotgun (WGS) entry which is preliminary data.</text>
</comment>
<keyword evidence="3" id="KW-0732">Signal</keyword>
<dbReference type="CDD" id="cd05819">
    <property type="entry name" value="NHL"/>
    <property type="match status" value="3"/>
</dbReference>
<dbReference type="Gene3D" id="2.40.10.500">
    <property type="match status" value="3"/>
</dbReference>
<feature type="repeat" description="NHL" evidence="2">
    <location>
        <begin position="771"/>
        <end position="810"/>
    </location>
</feature>
<accession>A0A819N570</accession>
<feature type="repeat" description="NHL" evidence="2">
    <location>
        <begin position="488"/>
        <end position="518"/>
    </location>
</feature>